<dbReference type="PANTHER" id="PTHR42724:SF1">
    <property type="entry name" value="TETRAACYLDISACCHARIDE 4'-KINASE, MITOCHONDRIAL-RELATED"/>
    <property type="match status" value="1"/>
</dbReference>
<comment type="pathway">
    <text evidence="2 13">Glycolipid biosynthesis; lipid IV(A) biosynthesis; lipid IV(A) from (3R)-3-hydroxytetradecanoyl-[acyl-carrier-protein] and UDP-N-acetyl-alpha-D-glucosamine: step 6/6.</text>
</comment>
<evidence type="ECO:0000256" key="8">
    <source>
        <dbReference type="ARBA" id="ARBA00022741"/>
    </source>
</evidence>
<dbReference type="EMBL" id="BDFE01000015">
    <property type="protein sequence ID" value="GAU08656.1"/>
    <property type="molecule type" value="Genomic_DNA"/>
</dbReference>
<evidence type="ECO:0000256" key="1">
    <source>
        <dbReference type="ARBA" id="ARBA00002274"/>
    </source>
</evidence>
<sequence length="351" mass="39531">MNPLIWQSRLAPLLSPLGHLYAWLMQIRARAFEHHLMASWRPDVPCIAVGNISWGGTGKTPLVSWLLDWAKTAGMHPVVLTRGYHAHPPHLPFHVTPDSSPDQSGDEPLMLARRHQHAHVVVDPKRIRSGPWAQRSLAPDLFVLDDGFQHLAACRDINIVVLAEQDLDQGWNRVLPAGSWREGKKALARAHAFVVNVTGSSLDRLFPMAMDRLQSFGRPIFFARLVPTGLTRIQTGERIHHLDNAPYVLFTGIANPERVQCTARELLGYAPIKTLFFPDHHAFCRDDRARITQLALASRATNIVCTPKDGIKLGNWDCPHLFELTTRLAFIARANTSLWFAQWLAQKLENL</sequence>
<dbReference type="InterPro" id="IPR027417">
    <property type="entry name" value="P-loop_NTPase"/>
</dbReference>
<accession>A0A194AHV7</accession>
<evidence type="ECO:0000256" key="10">
    <source>
        <dbReference type="ARBA" id="ARBA00022840"/>
    </source>
</evidence>
<reference evidence="15" key="1">
    <citation type="submission" date="2016-06" db="EMBL/GenBank/DDBJ databases">
        <title>Draft genome sequence of Desulfoplanes formicivorans strain Pf12B.</title>
        <authorList>
            <person name="Watanabe M."/>
            <person name="Kojima H."/>
            <person name="Fukui M."/>
        </authorList>
    </citation>
    <scope>NUCLEOTIDE SEQUENCE [LARGE SCALE GENOMIC DNA]</scope>
    <source>
        <strain evidence="15">Pf12B</strain>
    </source>
</reference>
<organism evidence="14 15">
    <name type="scientific">Desulfoplanes formicivorans</name>
    <dbReference type="NCBI Taxonomy" id="1592317"/>
    <lineage>
        <taxon>Bacteria</taxon>
        <taxon>Pseudomonadati</taxon>
        <taxon>Thermodesulfobacteriota</taxon>
        <taxon>Desulfovibrionia</taxon>
        <taxon>Desulfovibrionales</taxon>
        <taxon>Desulfoplanaceae</taxon>
        <taxon>Desulfoplanes</taxon>
    </lineage>
</organism>
<keyword evidence="10 13" id="KW-0067">ATP-binding</keyword>
<comment type="caution">
    <text evidence="14">The sequence shown here is derived from an EMBL/GenBank/DDBJ whole genome shotgun (WGS) entry which is preliminary data.</text>
</comment>
<evidence type="ECO:0000256" key="7">
    <source>
        <dbReference type="ARBA" id="ARBA00022679"/>
    </source>
</evidence>
<evidence type="ECO:0000313" key="14">
    <source>
        <dbReference type="EMBL" id="GAU08656.1"/>
    </source>
</evidence>
<evidence type="ECO:0000256" key="2">
    <source>
        <dbReference type="ARBA" id="ARBA00004870"/>
    </source>
</evidence>
<comment type="function">
    <text evidence="1 13">Transfers the gamma-phosphate of ATP to the 4'-position of a tetraacyldisaccharide 1-phosphate intermediate (termed DS-1-P) to form tetraacyldisaccharide 1,4'-bis-phosphate (lipid IVA).</text>
</comment>
<evidence type="ECO:0000256" key="13">
    <source>
        <dbReference type="HAMAP-Rule" id="MF_00409"/>
    </source>
</evidence>
<dbReference type="AlphaFoldDB" id="A0A194AHV7"/>
<dbReference type="NCBIfam" id="TIGR00682">
    <property type="entry name" value="lpxK"/>
    <property type="match status" value="1"/>
</dbReference>
<dbReference type="Pfam" id="PF02606">
    <property type="entry name" value="LpxK"/>
    <property type="match status" value="1"/>
</dbReference>
<dbReference type="OrthoDB" id="9766423at2"/>
<proteinExistence type="inferred from homology"/>
<comment type="catalytic activity">
    <reaction evidence="13">
        <text>a lipid A disaccharide + ATP = a lipid IVA + ADP + H(+)</text>
        <dbReference type="Rhea" id="RHEA:67840"/>
        <dbReference type="ChEBI" id="CHEBI:15378"/>
        <dbReference type="ChEBI" id="CHEBI:30616"/>
        <dbReference type="ChEBI" id="CHEBI:176343"/>
        <dbReference type="ChEBI" id="CHEBI:176425"/>
        <dbReference type="ChEBI" id="CHEBI:456216"/>
        <dbReference type="EC" id="2.7.1.130"/>
    </reaction>
</comment>
<dbReference type="GO" id="GO:0009245">
    <property type="term" value="P:lipid A biosynthetic process"/>
    <property type="evidence" value="ECO:0007669"/>
    <property type="project" value="UniProtKB-UniRule"/>
</dbReference>
<evidence type="ECO:0000256" key="6">
    <source>
        <dbReference type="ARBA" id="ARBA00022556"/>
    </source>
</evidence>
<dbReference type="HAMAP" id="MF_00409">
    <property type="entry name" value="LpxK"/>
    <property type="match status" value="1"/>
</dbReference>
<dbReference type="EC" id="2.7.1.130" evidence="3 13"/>
<dbReference type="InterPro" id="IPR003758">
    <property type="entry name" value="LpxK"/>
</dbReference>
<evidence type="ECO:0000256" key="9">
    <source>
        <dbReference type="ARBA" id="ARBA00022777"/>
    </source>
</evidence>
<keyword evidence="5 13" id="KW-0444">Lipid biosynthesis</keyword>
<dbReference type="GO" id="GO:0005524">
    <property type="term" value="F:ATP binding"/>
    <property type="evidence" value="ECO:0007669"/>
    <property type="project" value="UniProtKB-UniRule"/>
</dbReference>
<dbReference type="GO" id="GO:0005886">
    <property type="term" value="C:plasma membrane"/>
    <property type="evidence" value="ECO:0007669"/>
    <property type="project" value="TreeGrafter"/>
</dbReference>
<dbReference type="PANTHER" id="PTHR42724">
    <property type="entry name" value="TETRAACYLDISACCHARIDE 4'-KINASE"/>
    <property type="match status" value="1"/>
</dbReference>
<evidence type="ECO:0000313" key="15">
    <source>
        <dbReference type="Proteomes" id="UP000095200"/>
    </source>
</evidence>
<evidence type="ECO:0000256" key="3">
    <source>
        <dbReference type="ARBA" id="ARBA00012071"/>
    </source>
</evidence>
<comment type="similarity">
    <text evidence="13">Belongs to the LpxK family.</text>
</comment>
<feature type="binding site" evidence="13">
    <location>
        <begin position="53"/>
        <end position="60"/>
    </location>
    <ligand>
        <name>ATP</name>
        <dbReference type="ChEBI" id="CHEBI:30616"/>
    </ligand>
</feature>
<keyword evidence="6 13" id="KW-0441">Lipid A biosynthesis</keyword>
<evidence type="ECO:0000256" key="4">
    <source>
        <dbReference type="ARBA" id="ARBA00016436"/>
    </source>
</evidence>
<dbReference type="GO" id="GO:0009244">
    <property type="term" value="P:lipopolysaccharide core region biosynthetic process"/>
    <property type="evidence" value="ECO:0007669"/>
    <property type="project" value="TreeGrafter"/>
</dbReference>
<dbReference type="UniPathway" id="UPA00359">
    <property type="reaction ID" value="UER00482"/>
</dbReference>
<keyword evidence="7 13" id="KW-0808">Transferase</keyword>
<keyword evidence="11 13" id="KW-0443">Lipid metabolism</keyword>
<keyword evidence="8 13" id="KW-0547">Nucleotide-binding</keyword>
<evidence type="ECO:0000256" key="11">
    <source>
        <dbReference type="ARBA" id="ARBA00023098"/>
    </source>
</evidence>
<gene>
    <name evidence="13" type="primary">lpxK</name>
    <name evidence="14" type="ORF">DPF_1372</name>
</gene>
<keyword evidence="15" id="KW-1185">Reference proteome</keyword>
<keyword evidence="9 13" id="KW-0418">Kinase</keyword>
<dbReference type="GO" id="GO:0009029">
    <property type="term" value="F:lipid-A 4'-kinase activity"/>
    <property type="evidence" value="ECO:0007669"/>
    <property type="project" value="UniProtKB-UniRule"/>
</dbReference>
<dbReference type="RefSeq" id="WP_069858357.1">
    <property type="nucleotide sequence ID" value="NZ_BDFE01000015.1"/>
</dbReference>
<evidence type="ECO:0000256" key="5">
    <source>
        <dbReference type="ARBA" id="ARBA00022516"/>
    </source>
</evidence>
<dbReference type="STRING" id="1592317.DPF_1372"/>
<name>A0A194AHV7_9BACT</name>
<evidence type="ECO:0000256" key="12">
    <source>
        <dbReference type="ARBA" id="ARBA00029757"/>
    </source>
</evidence>
<protein>
    <recommendedName>
        <fullName evidence="4 13">Tetraacyldisaccharide 4'-kinase</fullName>
        <ecNumber evidence="3 13">2.7.1.130</ecNumber>
    </recommendedName>
    <alternativeName>
        <fullName evidence="12 13">Lipid A 4'-kinase</fullName>
    </alternativeName>
</protein>
<dbReference type="SUPFAM" id="SSF52540">
    <property type="entry name" value="P-loop containing nucleoside triphosphate hydrolases"/>
    <property type="match status" value="1"/>
</dbReference>
<dbReference type="Proteomes" id="UP000095200">
    <property type="component" value="Unassembled WGS sequence"/>
</dbReference>